<sequence length="65" mass="7150">MPWLAGMAPDGHGVWPGWCRRHGTSAEVNPDDDNYLSWQEAICGTDLTIGQTTTSAFFRVEVSLP</sequence>
<dbReference type="EMBL" id="CAAHFH010000002">
    <property type="protein sequence ID" value="VGO20722.1"/>
    <property type="molecule type" value="Genomic_DNA"/>
</dbReference>
<dbReference type="AlphaFoldDB" id="A0A6C2UKF7"/>
<protein>
    <submittedName>
        <fullName evidence="1">Uncharacterized protein</fullName>
    </submittedName>
</protein>
<proteinExistence type="predicted"/>
<name>A0A6C2UKF7_9BACT</name>
<organism evidence="1 2">
    <name type="scientific">Pontiella sulfatireligans</name>
    <dbReference type="NCBI Taxonomy" id="2750658"/>
    <lineage>
        <taxon>Bacteria</taxon>
        <taxon>Pseudomonadati</taxon>
        <taxon>Kiritimatiellota</taxon>
        <taxon>Kiritimatiellia</taxon>
        <taxon>Kiritimatiellales</taxon>
        <taxon>Pontiellaceae</taxon>
        <taxon>Pontiella</taxon>
    </lineage>
</organism>
<evidence type="ECO:0000313" key="2">
    <source>
        <dbReference type="Proteomes" id="UP000346198"/>
    </source>
</evidence>
<evidence type="ECO:0000313" key="1">
    <source>
        <dbReference type="EMBL" id="VGO20722.1"/>
    </source>
</evidence>
<dbReference type="Proteomes" id="UP000346198">
    <property type="component" value="Unassembled WGS sequence"/>
</dbReference>
<keyword evidence="2" id="KW-1185">Reference proteome</keyword>
<gene>
    <name evidence="1" type="ORF">SCARR_02789</name>
</gene>
<reference evidence="1 2" key="1">
    <citation type="submission" date="2019-04" db="EMBL/GenBank/DDBJ databases">
        <authorList>
            <person name="Van Vliet M D."/>
        </authorList>
    </citation>
    <scope>NUCLEOTIDE SEQUENCE [LARGE SCALE GENOMIC DNA]</scope>
    <source>
        <strain evidence="1 2">F21</strain>
    </source>
</reference>
<accession>A0A6C2UKF7</accession>